<keyword evidence="6 9" id="KW-0804">Transcription</keyword>
<keyword evidence="2 9" id="KW-0863">Zinc-finger</keyword>
<dbReference type="PRINTS" id="PR00398">
    <property type="entry name" value="STRDHORMONER"/>
</dbReference>
<evidence type="ECO:0000313" key="14">
    <source>
        <dbReference type="Proteomes" id="UP000326062"/>
    </source>
</evidence>
<comment type="caution">
    <text evidence="13">The sequence shown here is derived from an EMBL/GenBank/DDBJ whole genome shotgun (WGS) entry which is preliminary data.</text>
</comment>
<keyword evidence="1 9" id="KW-0479">Metal-binding</keyword>
<evidence type="ECO:0000256" key="1">
    <source>
        <dbReference type="ARBA" id="ARBA00022723"/>
    </source>
</evidence>
<dbReference type="InterPro" id="IPR000536">
    <property type="entry name" value="Nucl_hrmn_rcpt_lig-bd"/>
</dbReference>
<dbReference type="FunFam" id="1.10.565.10:FF:000009">
    <property type="entry name" value="estrogen-related receptor gamma isoform X1"/>
    <property type="match status" value="1"/>
</dbReference>
<feature type="domain" description="Nuclear receptor" evidence="11">
    <location>
        <begin position="100"/>
        <end position="139"/>
    </location>
</feature>
<reference evidence="13 14" key="1">
    <citation type="submission" date="2019-06" db="EMBL/GenBank/DDBJ databases">
        <title>Discovery of a novel chromosome fission-fusion reversal in muntjac.</title>
        <authorList>
            <person name="Mudd A.B."/>
            <person name="Bredeson J.V."/>
            <person name="Baum R."/>
            <person name="Hockemeyer D."/>
            <person name="Rokhsar D.S."/>
        </authorList>
    </citation>
    <scope>NUCLEOTIDE SEQUENCE [LARGE SCALE GENOMIC DNA]</scope>
    <source>
        <strain evidence="13">UCam_UCB_Mr</strain>
        <tissue evidence="13">Fibroblast cell line</tissue>
    </source>
</reference>
<dbReference type="CDD" id="cd06946">
    <property type="entry name" value="NR_LBD_ERR"/>
    <property type="match status" value="1"/>
</dbReference>
<evidence type="ECO:0000256" key="5">
    <source>
        <dbReference type="ARBA" id="ARBA00023125"/>
    </source>
</evidence>
<evidence type="ECO:0008006" key="15">
    <source>
        <dbReference type="Google" id="ProtNLM"/>
    </source>
</evidence>
<evidence type="ECO:0000313" key="13">
    <source>
        <dbReference type="EMBL" id="KAB0374628.1"/>
    </source>
</evidence>
<comment type="subcellular location">
    <subcellularLocation>
        <location evidence="9">Nucleus</location>
    </subcellularLocation>
</comment>
<dbReference type="Proteomes" id="UP000326062">
    <property type="component" value="Chromosome 8"/>
</dbReference>
<keyword evidence="14" id="KW-1185">Reference proteome</keyword>
<dbReference type="Pfam" id="PF00105">
    <property type="entry name" value="zf-C4"/>
    <property type="match status" value="1"/>
</dbReference>
<evidence type="ECO:0000256" key="3">
    <source>
        <dbReference type="ARBA" id="ARBA00022833"/>
    </source>
</evidence>
<dbReference type="Gene3D" id="3.30.50.10">
    <property type="entry name" value="Erythroid Transcription Factor GATA-1, subunit A"/>
    <property type="match status" value="1"/>
</dbReference>
<sequence length="413" mass="45164">MSADDRHLGSSCGSFIKTEPSSPSSGIDALSHHSPSGSSDASGGFGLALGAHANGLDSPPMFAGAGLGGTQCRKGYEDCAGGLMEDSAIKCEYMLNAIPKRLCLVCGDIASGYHYGVASCEACKAFFKRTIQVTKIVSYLLVAEPDKLYAMPPPGMPEGDIKALTTLCDLADRELVVIIGWAKHIPGFSNLSLGDQMSLLQSAWMEILILGIVYRSLPYDDKLVYAEDYIMDEEHSRLAGLLELYRAILQLVRRYKKLKVEKEEFVTLKALALANSDSMYIEDLEAVQKLQDLLHEALQDYELSQRHEEPRRTGKLLLTLPLLRQTAAKAVQHFYSIKLQGKVPMHKLFLEMLEAKAGDHPGGKAPSPHLITKRQHIHFVTTSPTSPLPSASAHGLGHLEHTIRGSWGWLRAA</sequence>
<dbReference type="Gene3D" id="1.10.565.10">
    <property type="entry name" value="Retinoid X Receptor"/>
    <property type="match status" value="1"/>
</dbReference>
<feature type="region of interest" description="Disordered" evidence="10">
    <location>
        <begin position="1"/>
        <end position="38"/>
    </location>
</feature>
<keyword evidence="3 9" id="KW-0862">Zinc</keyword>
<dbReference type="AlphaFoldDB" id="A0A5N3XLV4"/>
<proteinExistence type="inferred from homology"/>
<dbReference type="SUPFAM" id="SSF57716">
    <property type="entry name" value="Glucocorticoid receptor-like (DNA-binding domain)"/>
    <property type="match status" value="1"/>
</dbReference>
<dbReference type="InterPro" id="IPR035500">
    <property type="entry name" value="NHR-like_dom_sf"/>
</dbReference>
<organism evidence="13 14">
    <name type="scientific">Muntiacus reevesi</name>
    <name type="common">Reeves' muntjac</name>
    <name type="synonym">Cervus reevesi</name>
    <dbReference type="NCBI Taxonomy" id="9886"/>
    <lineage>
        <taxon>Eukaryota</taxon>
        <taxon>Metazoa</taxon>
        <taxon>Chordata</taxon>
        <taxon>Craniata</taxon>
        <taxon>Vertebrata</taxon>
        <taxon>Euteleostomi</taxon>
        <taxon>Mammalia</taxon>
        <taxon>Eutheria</taxon>
        <taxon>Laurasiatheria</taxon>
        <taxon>Artiodactyla</taxon>
        <taxon>Ruminantia</taxon>
        <taxon>Pecora</taxon>
        <taxon>Cervidae</taxon>
        <taxon>Muntiacinae</taxon>
        <taxon>Muntiacus</taxon>
    </lineage>
</organism>
<dbReference type="GO" id="GO:0005634">
    <property type="term" value="C:nucleus"/>
    <property type="evidence" value="ECO:0007669"/>
    <property type="project" value="UniProtKB-SubCell"/>
</dbReference>
<dbReference type="PROSITE" id="PS00031">
    <property type="entry name" value="NUCLEAR_REC_DBD_1"/>
    <property type="match status" value="1"/>
</dbReference>
<dbReference type="InterPro" id="IPR001723">
    <property type="entry name" value="Nuclear_hrmn_rcpt"/>
</dbReference>
<dbReference type="SMART" id="SM00399">
    <property type="entry name" value="ZnF_C4"/>
    <property type="match status" value="1"/>
</dbReference>
<name>A0A5N3XLV4_MUNRE</name>
<evidence type="ECO:0000259" key="12">
    <source>
        <dbReference type="PROSITE" id="PS51843"/>
    </source>
</evidence>
<dbReference type="PRINTS" id="PR00047">
    <property type="entry name" value="STROIDFINGER"/>
</dbReference>
<evidence type="ECO:0000256" key="10">
    <source>
        <dbReference type="SAM" id="MobiDB-lite"/>
    </source>
</evidence>
<comment type="similarity">
    <text evidence="9">Belongs to the nuclear hormone receptor family.</text>
</comment>
<dbReference type="PROSITE" id="PS51030">
    <property type="entry name" value="NUCLEAR_REC_DBD_2"/>
    <property type="match status" value="1"/>
</dbReference>
<dbReference type="GO" id="GO:0003700">
    <property type="term" value="F:DNA-binding transcription factor activity"/>
    <property type="evidence" value="ECO:0007669"/>
    <property type="project" value="InterPro"/>
</dbReference>
<evidence type="ECO:0000256" key="9">
    <source>
        <dbReference type="RuleBase" id="RU004334"/>
    </source>
</evidence>
<evidence type="ECO:0000256" key="7">
    <source>
        <dbReference type="ARBA" id="ARBA00023170"/>
    </source>
</evidence>
<dbReference type="PANTHER" id="PTHR48092">
    <property type="entry name" value="KNIRPS-RELATED PROTEIN-RELATED"/>
    <property type="match status" value="1"/>
</dbReference>
<dbReference type="InterPro" id="IPR050200">
    <property type="entry name" value="Nuclear_hormone_rcpt_NR3"/>
</dbReference>
<dbReference type="InterPro" id="IPR013088">
    <property type="entry name" value="Znf_NHR/GATA"/>
</dbReference>
<dbReference type="GO" id="GO:0008270">
    <property type="term" value="F:zinc ion binding"/>
    <property type="evidence" value="ECO:0007669"/>
    <property type="project" value="UniProtKB-KW"/>
</dbReference>
<feature type="compositionally biased region" description="Low complexity" evidence="10">
    <location>
        <begin position="28"/>
        <end position="38"/>
    </location>
</feature>
<feature type="domain" description="NR LBD" evidence="12">
    <location>
        <begin position="132"/>
        <end position="356"/>
    </location>
</feature>
<dbReference type="EMBL" id="VCEB01000007">
    <property type="protein sequence ID" value="KAB0374628.1"/>
    <property type="molecule type" value="Genomic_DNA"/>
</dbReference>
<dbReference type="GO" id="GO:0043565">
    <property type="term" value="F:sequence-specific DNA binding"/>
    <property type="evidence" value="ECO:0007669"/>
    <property type="project" value="InterPro"/>
</dbReference>
<evidence type="ECO:0000256" key="6">
    <source>
        <dbReference type="ARBA" id="ARBA00023163"/>
    </source>
</evidence>
<dbReference type="PROSITE" id="PS51843">
    <property type="entry name" value="NR_LBD"/>
    <property type="match status" value="1"/>
</dbReference>
<accession>A0A5N3XLV4</accession>
<keyword evidence="4 9" id="KW-0805">Transcription regulation</keyword>
<keyword evidence="7 9" id="KW-0675">Receptor</keyword>
<dbReference type="InterPro" id="IPR001628">
    <property type="entry name" value="Znf_hrmn_rcpt"/>
</dbReference>
<dbReference type="SUPFAM" id="SSF48508">
    <property type="entry name" value="Nuclear receptor ligand-binding domain"/>
    <property type="match status" value="1"/>
</dbReference>
<gene>
    <name evidence="13" type="ORF">FD755_013120</name>
</gene>
<dbReference type="Pfam" id="PF00104">
    <property type="entry name" value="Hormone_recep"/>
    <property type="match status" value="1"/>
</dbReference>
<dbReference type="SMART" id="SM00430">
    <property type="entry name" value="HOLI"/>
    <property type="match status" value="1"/>
</dbReference>
<keyword evidence="5 9" id="KW-0238">DNA-binding</keyword>
<evidence type="ECO:0000256" key="4">
    <source>
        <dbReference type="ARBA" id="ARBA00023015"/>
    </source>
</evidence>
<evidence type="ECO:0000256" key="2">
    <source>
        <dbReference type="ARBA" id="ARBA00022771"/>
    </source>
</evidence>
<protein>
    <recommendedName>
        <fullName evidence="15">NR LBD domain-containing protein</fullName>
    </recommendedName>
</protein>
<evidence type="ECO:0000256" key="8">
    <source>
        <dbReference type="ARBA" id="ARBA00023242"/>
    </source>
</evidence>
<evidence type="ECO:0000259" key="11">
    <source>
        <dbReference type="PROSITE" id="PS51030"/>
    </source>
</evidence>
<keyword evidence="8 9" id="KW-0539">Nucleus</keyword>